<organism evidence="1 2">
    <name type="scientific">Gnathostoma spinigerum</name>
    <dbReference type="NCBI Taxonomy" id="75299"/>
    <lineage>
        <taxon>Eukaryota</taxon>
        <taxon>Metazoa</taxon>
        <taxon>Ecdysozoa</taxon>
        <taxon>Nematoda</taxon>
        <taxon>Chromadorea</taxon>
        <taxon>Rhabditida</taxon>
        <taxon>Spirurina</taxon>
        <taxon>Gnathostomatomorpha</taxon>
        <taxon>Gnathostomatoidea</taxon>
        <taxon>Gnathostomatidae</taxon>
        <taxon>Gnathostoma</taxon>
    </lineage>
</organism>
<evidence type="ECO:0000313" key="1">
    <source>
        <dbReference type="EMBL" id="MFH4984345.1"/>
    </source>
</evidence>
<sequence>CCEDTCEEASGCEPDGCVVSPEPCISPDIPPELIQQALSDPKLMAMAKQFLQSYGGNVETADTEEMSNDIKDVA</sequence>
<gene>
    <name evidence="1" type="ORF">AB6A40_011054</name>
</gene>
<feature type="non-terminal residue" evidence="1">
    <location>
        <position position="1"/>
    </location>
</feature>
<comment type="caution">
    <text evidence="1">The sequence shown here is derived from an EMBL/GenBank/DDBJ whole genome shotgun (WGS) entry which is preliminary data.</text>
</comment>
<keyword evidence="2" id="KW-1185">Reference proteome</keyword>
<reference evidence="1 2" key="1">
    <citation type="submission" date="2024-08" db="EMBL/GenBank/DDBJ databases">
        <title>Gnathostoma spinigerum genome.</title>
        <authorList>
            <person name="Gonzalez-Bertolin B."/>
            <person name="Monzon S."/>
            <person name="Zaballos A."/>
            <person name="Jimenez P."/>
            <person name="Dekumyoy P."/>
            <person name="Varona S."/>
            <person name="Cuesta I."/>
            <person name="Sumanam S."/>
            <person name="Adisakwattana P."/>
            <person name="Gasser R.B."/>
            <person name="Hernandez-Gonzalez A."/>
            <person name="Young N.D."/>
            <person name="Perteguer M.J."/>
        </authorList>
    </citation>
    <scope>NUCLEOTIDE SEQUENCE [LARGE SCALE GENOMIC DNA]</scope>
    <source>
        <strain evidence="1">AL3</strain>
        <tissue evidence="1">Liver</tissue>
    </source>
</reference>
<evidence type="ECO:0000313" key="2">
    <source>
        <dbReference type="Proteomes" id="UP001608902"/>
    </source>
</evidence>
<protein>
    <submittedName>
        <fullName evidence="1">Uncharacterized protein</fullName>
    </submittedName>
</protein>
<proteinExistence type="predicted"/>
<name>A0ABD6F491_9BILA</name>
<dbReference type="EMBL" id="JBGFUD010016833">
    <property type="protein sequence ID" value="MFH4984345.1"/>
    <property type="molecule type" value="Genomic_DNA"/>
</dbReference>
<dbReference type="AlphaFoldDB" id="A0ABD6F491"/>
<dbReference type="Proteomes" id="UP001608902">
    <property type="component" value="Unassembled WGS sequence"/>
</dbReference>
<accession>A0ABD6F491</accession>